<evidence type="ECO:0000313" key="2">
    <source>
        <dbReference type="WBParaSite" id="RSKR_0000131900.1"/>
    </source>
</evidence>
<sequence length="195" mass="22550">MSTNTHHFSKYSDEYDSPNESFDHEDVFEQDVLNVSEDDVVWIKKADLIKGNFKKILDSNYNLRNRLYHVKKQIAYLKRIKRCLIQELNTYSDPDLNDVRLQIPDDDGPSVFDKTIGDVASNNCSSSSKVIVSTKNRKRKTDSKPKSRPQKPKPDVITNSNLQEQIEDSKITVDDVNENKEVFVYPEHQIDEGLD</sequence>
<dbReference type="WBParaSite" id="RSKR_0000131900.1">
    <property type="protein sequence ID" value="RSKR_0000131900.1"/>
    <property type="gene ID" value="RSKR_0000131900"/>
</dbReference>
<dbReference type="Proteomes" id="UP000095286">
    <property type="component" value="Unplaced"/>
</dbReference>
<name>A0AC35TJV9_9BILA</name>
<protein>
    <submittedName>
        <fullName evidence="2">INO80 complex subunit E</fullName>
    </submittedName>
</protein>
<evidence type="ECO:0000313" key="1">
    <source>
        <dbReference type="Proteomes" id="UP000095286"/>
    </source>
</evidence>
<accession>A0AC35TJV9</accession>
<reference evidence="2" key="1">
    <citation type="submission" date="2016-11" db="UniProtKB">
        <authorList>
            <consortium name="WormBaseParasite"/>
        </authorList>
    </citation>
    <scope>IDENTIFICATION</scope>
    <source>
        <strain evidence="2">KR3021</strain>
    </source>
</reference>
<proteinExistence type="predicted"/>
<organism evidence="1 2">
    <name type="scientific">Rhabditophanes sp. KR3021</name>
    <dbReference type="NCBI Taxonomy" id="114890"/>
    <lineage>
        <taxon>Eukaryota</taxon>
        <taxon>Metazoa</taxon>
        <taxon>Ecdysozoa</taxon>
        <taxon>Nematoda</taxon>
        <taxon>Chromadorea</taxon>
        <taxon>Rhabditida</taxon>
        <taxon>Tylenchina</taxon>
        <taxon>Panagrolaimomorpha</taxon>
        <taxon>Strongyloidoidea</taxon>
        <taxon>Alloionematidae</taxon>
        <taxon>Rhabditophanes</taxon>
    </lineage>
</organism>